<organism evidence="1 2">
    <name type="scientific">Salininema proteolyticum</name>
    <dbReference type="NCBI Taxonomy" id="1607685"/>
    <lineage>
        <taxon>Bacteria</taxon>
        <taxon>Bacillati</taxon>
        <taxon>Actinomycetota</taxon>
        <taxon>Actinomycetes</taxon>
        <taxon>Glycomycetales</taxon>
        <taxon>Glycomycetaceae</taxon>
        <taxon>Salininema</taxon>
    </lineage>
</organism>
<sequence length="75" mass="8563">MRIQYHSEWSDSLRQEGQISGARGKILRALEIRGISLTETQRRAVEACEDLTVLDLWFDNAFKASSTDDVFAETE</sequence>
<accession>A0ABV8TSF5</accession>
<evidence type="ECO:0008006" key="3">
    <source>
        <dbReference type="Google" id="ProtNLM"/>
    </source>
</evidence>
<evidence type="ECO:0000313" key="2">
    <source>
        <dbReference type="Proteomes" id="UP001595823"/>
    </source>
</evidence>
<gene>
    <name evidence="1" type="ORF">ACFPET_00450</name>
</gene>
<reference evidence="2" key="1">
    <citation type="journal article" date="2019" name="Int. J. Syst. Evol. Microbiol.">
        <title>The Global Catalogue of Microorganisms (GCM) 10K type strain sequencing project: providing services to taxonomists for standard genome sequencing and annotation.</title>
        <authorList>
            <consortium name="The Broad Institute Genomics Platform"/>
            <consortium name="The Broad Institute Genome Sequencing Center for Infectious Disease"/>
            <person name="Wu L."/>
            <person name="Ma J."/>
        </authorList>
    </citation>
    <scope>NUCLEOTIDE SEQUENCE [LARGE SCALE GENOMIC DNA]</scope>
    <source>
        <strain evidence="2">IBRC-M 10908</strain>
    </source>
</reference>
<name>A0ABV8TSF5_9ACTN</name>
<proteinExistence type="predicted"/>
<protein>
    <recommendedName>
        <fullName evidence="3">DUF4351 domain-containing protein</fullName>
    </recommendedName>
</protein>
<keyword evidence="2" id="KW-1185">Reference proteome</keyword>
<dbReference type="RefSeq" id="WP_380617406.1">
    <property type="nucleotide sequence ID" value="NZ_JBHSDK010000001.1"/>
</dbReference>
<dbReference type="EMBL" id="JBHSDK010000001">
    <property type="protein sequence ID" value="MFC4333669.1"/>
    <property type="molecule type" value="Genomic_DNA"/>
</dbReference>
<evidence type="ECO:0000313" key="1">
    <source>
        <dbReference type="EMBL" id="MFC4333669.1"/>
    </source>
</evidence>
<dbReference type="Proteomes" id="UP001595823">
    <property type="component" value="Unassembled WGS sequence"/>
</dbReference>
<comment type="caution">
    <text evidence="1">The sequence shown here is derived from an EMBL/GenBank/DDBJ whole genome shotgun (WGS) entry which is preliminary data.</text>
</comment>